<dbReference type="Proteomes" id="UP000238954">
    <property type="component" value="Chromosome"/>
</dbReference>
<evidence type="ECO:0000313" key="2">
    <source>
        <dbReference type="Proteomes" id="UP000238954"/>
    </source>
</evidence>
<dbReference type="AlphaFoldDB" id="A0A2S8B514"/>
<comment type="caution">
    <text evidence="1">The sequence shown here is derived from an EMBL/GenBank/DDBJ whole genome shotgun (WGS) entry which is preliminary data.</text>
</comment>
<sequence length="97" mass="11484">MGIQYDSTLIFRSTEVSRNRAIIVTFEKSKAQYLGFDGGYENAGPYSVNEFRYVCERRNGQWRVLIRETLSSRHFGSDVEWKKAQDVKRQEIERKKQ</sequence>
<accession>A0A2S8B514</accession>
<proteinExistence type="predicted"/>
<organism evidence="1 2">
    <name type="scientific">Sphingopyxis lindanitolerans</name>
    <dbReference type="NCBI Taxonomy" id="2054227"/>
    <lineage>
        <taxon>Bacteria</taxon>
        <taxon>Pseudomonadati</taxon>
        <taxon>Pseudomonadota</taxon>
        <taxon>Alphaproteobacteria</taxon>
        <taxon>Sphingomonadales</taxon>
        <taxon>Sphingomonadaceae</taxon>
        <taxon>Sphingopyxis</taxon>
    </lineage>
</organism>
<evidence type="ECO:0000313" key="1">
    <source>
        <dbReference type="EMBL" id="PQM27349.1"/>
    </source>
</evidence>
<name>A0A2S8B514_9SPHN</name>
<gene>
    <name evidence="1" type="ORF">CVO77_01710</name>
</gene>
<reference evidence="2" key="1">
    <citation type="submission" date="2017-11" db="EMBL/GenBank/DDBJ databases">
        <title>The complete genome sequence of Sphingopyxis pomeranensis sp. nov. strain WS5A3p.</title>
        <authorList>
            <person name="Kaminski M.A."/>
        </authorList>
    </citation>
    <scope>NUCLEOTIDE SEQUENCE [LARGE SCALE GENOMIC DNA]</scope>
    <source>
        <strain evidence="2">WS5A3p</strain>
    </source>
</reference>
<keyword evidence="2" id="KW-1185">Reference proteome</keyword>
<dbReference type="EMBL" id="PHFW01000002">
    <property type="protein sequence ID" value="PQM27349.1"/>
    <property type="molecule type" value="Genomic_DNA"/>
</dbReference>
<protein>
    <recommendedName>
        <fullName evidence="3">DUF4440 domain-containing protein</fullName>
    </recommendedName>
</protein>
<evidence type="ECO:0008006" key="3">
    <source>
        <dbReference type="Google" id="ProtNLM"/>
    </source>
</evidence>